<dbReference type="GO" id="GO:0006351">
    <property type="term" value="P:DNA-templated transcription"/>
    <property type="evidence" value="ECO:0007669"/>
    <property type="project" value="InterPro"/>
</dbReference>
<dbReference type="PROSITE" id="PS50217">
    <property type="entry name" value="BZIP"/>
    <property type="match status" value="1"/>
</dbReference>
<organism evidence="4 5">
    <name type="scientific">Dreissena polymorpha</name>
    <name type="common">Zebra mussel</name>
    <name type="synonym">Mytilus polymorpha</name>
    <dbReference type="NCBI Taxonomy" id="45954"/>
    <lineage>
        <taxon>Eukaryota</taxon>
        <taxon>Metazoa</taxon>
        <taxon>Spiralia</taxon>
        <taxon>Lophotrochozoa</taxon>
        <taxon>Mollusca</taxon>
        <taxon>Bivalvia</taxon>
        <taxon>Autobranchia</taxon>
        <taxon>Heteroconchia</taxon>
        <taxon>Euheterodonta</taxon>
        <taxon>Imparidentia</taxon>
        <taxon>Neoheterodontei</taxon>
        <taxon>Myida</taxon>
        <taxon>Dreissenoidea</taxon>
        <taxon>Dreissenidae</taxon>
        <taxon>Dreissena</taxon>
    </lineage>
</organism>
<feature type="region of interest" description="Disordered" evidence="2">
    <location>
        <begin position="194"/>
        <end position="241"/>
    </location>
</feature>
<dbReference type="Pfam" id="PF07716">
    <property type="entry name" value="bZIP_2"/>
    <property type="match status" value="1"/>
</dbReference>
<dbReference type="Gene3D" id="1.20.5.170">
    <property type="match status" value="1"/>
</dbReference>
<accession>A0A9D4IGA3</accession>
<reference evidence="4" key="2">
    <citation type="submission" date="2020-11" db="EMBL/GenBank/DDBJ databases">
        <authorList>
            <person name="McCartney M.A."/>
            <person name="Auch B."/>
            <person name="Kono T."/>
            <person name="Mallez S."/>
            <person name="Becker A."/>
            <person name="Gohl D.M."/>
            <person name="Silverstein K.A.T."/>
            <person name="Koren S."/>
            <person name="Bechman K.B."/>
            <person name="Herman A."/>
            <person name="Abrahante J.E."/>
            <person name="Garbe J."/>
        </authorList>
    </citation>
    <scope>NUCLEOTIDE SEQUENCE</scope>
    <source>
        <strain evidence="4">Duluth1</strain>
        <tissue evidence="4">Whole animal</tissue>
    </source>
</reference>
<evidence type="ECO:0000256" key="1">
    <source>
        <dbReference type="SAM" id="Coils"/>
    </source>
</evidence>
<dbReference type="OrthoDB" id="10032067at2759"/>
<dbReference type="GO" id="GO:0000981">
    <property type="term" value="F:DNA-binding transcription factor activity, RNA polymerase II-specific"/>
    <property type="evidence" value="ECO:0007669"/>
    <property type="project" value="TreeGrafter"/>
</dbReference>
<feature type="coiled-coil region" evidence="1">
    <location>
        <begin position="259"/>
        <end position="300"/>
    </location>
</feature>
<keyword evidence="1" id="KW-0175">Coiled coil</keyword>
<dbReference type="Proteomes" id="UP000828390">
    <property type="component" value="Unassembled WGS sequence"/>
</dbReference>
<dbReference type="PANTHER" id="PTHR23334">
    <property type="entry name" value="CCAAT/ENHANCER BINDING PROTEIN"/>
    <property type="match status" value="1"/>
</dbReference>
<dbReference type="PANTHER" id="PTHR23334:SF20">
    <property type="entry name" value="BASIC LEUCINE ZIPPER 24"/>
    <property type="match status" value="1"/>
</dbReference>
<dbReference type="SUPFAM" id="SSF57959">
    <property type="entry name" value="Leucine zipper domain"/>
    <property type="match status" value="1"/>
</dbReference>
<dbReference type="GO" id="GO:0000978">
    <property type="term" value="F:RNA polymerase II cis-regulatory region sequence-specific DNA binding"/>
    <property type="evidence" value="ECO:0007669"/>
    <property type="project" value="TreeGrafter"/>
</dbReference>
<comment type="caution">
    <text evidence="4">The sequence shown here is derived from an EMBL/GenBank/DDBJ whole genome shotgun (WGS) entry which is preliminary data.</text>
</comment>
<reference evidence="4" key="1">
    <citation type="journal article" date="2019" name="bioRxiv">
        <title>The Genome of the Zebra Mussel, Dreissena polymorpha: A Resource for Invasive Species Research.</title>
        <authorList>
            <person name="McCartney M.A."/>
            <person name="Auch B."/>
            <person name="Kono T."/>
            <person name="Mallez S."/>
            <person name="Zhang Y."/>
            <person name="Obille A."/>
            <person name="Becker A."/>
            <person name="Abrahante J.E."/>
            <person name="Garbe J."/>
            <person name="Badalamenti J.P."/>
            <person name="Herman A."/>
            <person name="Mangelson H."/>
            <person name="Liachko I."/>
            <person name="Sullivan S."/>
            <person name="Sone E.D."/>
            <person name="Koren S."/>
            <person name="Silverstein K.A.T."/>
            <person name="Beckman K.B."/>
            <person name="Gohl D.M."/>
        </authorList>
    </citation>
    <scope>NUCLEOTIDE SEQUENCE</scope>
    <source>
        <strain evidence="4">Duluth1</strain>
        <tissue evidence="4">Whole animal</tissue>
    </source>
</reference>
<proteinExistence type="predicted"/>
<feature type="compositionally biased region" description="Low complexity" evidence="2">
    <location>
        <begin position="195"/>
        <end position="204"/>
    </location>
</feature>
<evidence type="ECO:0000256" key="2">
    <source>
        <dbReference type="SAM" id="MobiDB-lite"/>
    </source>
</evidence>
<evidence type="ECO:0000259" key="3">
    <source>
        <dbReference type="PROSITE" id="PS50217"/>
    </source>
</evidence>
<feature type="domain" description="BZIP" evidence="3">
    <location>
        <begin position="241"/>
        <end position="304"/>
    </location>
</feature>
<dbReference type="EMBL" id="JAIWYP010000009">
    <property type="protein sequence ID" value="KAH3772955.1"/>
    <property type="molecule type" value="Genomic_DNA"/>
</dbReference>
<dbReference type="InterPro" id="IPR031106">
    <property type="entry name" value="C/EBP"/>
</dbReference>
<sequence length="318" mass="34917">MPTAAGLETLSFNFADSLIDSTCQSPNTDGSLTFATMESPRMYEEVLPDIIVHKRDLSSSAFTFAEDTQFSDSLGQFDPTLETVVDLQELINSAIPTIASGEGPMILDNFLTQGELDLVEDNSSTGNINGDFLDISKFVPEPAQKLCMTHAGDLARNTNGRVGNSILTIKQEDLIPSCQGGLSDGFDSQICAADSQSSWSPSSSRCTTPGSPVVYECRKPGRKPSANGPIRPRKREPPKDTAEYYEKRARNNVAVRKSREKAKLRQDETETRVSQLSNENERLQKKVDLLTKELNVLKSLFINVGASLPDNFEDIISR</sequence>
<keyword evidence="5" id="KW-1185">Reference proteome</keyword>
<name>A0A9D4IGA3_DREPO</name>
<evidence type="ECO:0000313" key="5">
    <source>
        <dbReference type="Proteomes" id="UP000828390"/>
    </source>
</evidence>
<protein>
    <recommendedName>
        <fullName evidence="3">BZIP domain-containing protein</fullName>
    </recommendedName>
</protein>
<dbReference type="InterPro" id="IPR004827">
    <property type="entry name" value="bZIP"/>
</dbReference>
<dbReference type="AlphaFoldDB" id="A0A9D4IGA3"/>
<dbReference type="CDD" id="cd14693">
    <property type="entry name" value="bZIP_CEBP"/>
    <property type="match status" value="1"/>
</dbReference>
<evidence type="ECO:0000313" key="4">
    <source>
        <dbReference type="EMBL" id="KAH3772955.1"/>
    </source>
</evidence>
<dbReference type="InterPro" id="IPR046347">
    <property type="entry name" value="bZIP_sf"/>
</dbReference>
<dbReference type="SMART" id="SM00338">
    <property type="entry name" value="BRLZ"/>
    <property type="match status" value="1"/>
</dbReference>
<gene>
    <name evidence="4" type="ORF">DPMN_174302</name>
</gene>